<dbReference type="OrthoDB" id="732682at2759"/>
<proteinExistence type="predicted"/>
<reference evidence="1" key="1">
    <citation type="submission" date="2017-07" db="EMBL/GenBank/DDBJ databases">
        <title>Taro Niue Genome Assembly and Annotation.</title>
        <authorList>
            <person name="Atibalentja N."/>
            <person name="Keating K."/>
            <person name="Fields C.J."/>
        </authorList>
    </citation>
    <scope>NUCLEOTIDE SEQUENCE</scope>
    <source>
        <strain evidence="1">Niue_2</strain>
        <tissue evidence="1">Leaf</tissue>
    </source>
</reference>
<dbReference type="Proteomes" id="UP000652761">
    <property type="component" value="Unassembled WGS sequence"/>
</dbReference>
<evidence type="ECO:0000313" key="2">
    <source>
        <dbReference type="Proteomes" id="UP000652761"/>
    </source>
</evidence>
<protein>
    <submittedName>
        <fullName evidence="1">Uncharacterized protein</fullName>
    </submittedName>
</protein>
<dbReference type="EMBL" id="NMUH01004427">
    <property type="protein sequence ID" value="MQM09618.1"/>
    <property type="molecule type" value="Genomic_DNA"/>
</dbReference>
<accession>A0A843WT02</accession>
<keyword evidence="2" id="KW-1185">Reference proteome</keyword>
<name>A0A843WT02_COLES</name>
<organism evidence="1 2">
    <name type="scientific">Colocasia esculenta</name>
    <name type="common">Wild taro</name>
    <name type="synonym">Arum esculentum</name>
    <dbReference type="NCBI Taxonomy" id="4460"/>
    <lineage>
        <taxon>Eukaryota</taxon>
        <taxon>Viridiplantae</taxon>
        <taxon>Streptophyta</taxon>
        <taxon>Embryophyta</taxon>
        <taxon>Tracheophyta</taxon>
        <taxon>Spermatophyta</taxon>
        <taxon>Magnoliopsida</taxon>
        <taxon>Liliopsida</taxon>
        <taxon>Araceae</taxon>
        <taxon>Aroideae</taxon>
        <taxon>Colocasieae</taxon>
        <taxon>Colocasia</taxon>
    </lineage>
</organism>
<evidence type="ECO:0000313" key="1">
    <source>
        <dbReference type="EMBL" id="MQM09618.1"/>
    </source>
</evidence>
<sequence>MSLILIVLVYFKKQLILFCNRYLWRNVLIDISDSFTCFDCLWFNLYTNPLSQSKVLLWIKEKNGALDPFNLMSLRRKRREFY</sequence>
<gene>
    <name evidence="1" type="ORF">Taro_042493</name>
</gene>
<comment type="caution">
    <text evidence="1">The sequence shown here is derived from an EMBL/GenBank/DDBJ whole genome shotgun (WGS) entry which is preliminary data.</text>
</comment>
<dbReference type="AlphaFoldDB" id="A0A843WT02"/>